<evidence type="ECO:0000313" key="3">
    <source>
        <dbReference type="Proteomes" id="UP000516705"/>
    </source>
</evidence>
<dbReference type="AlphaFoldDB" id="A0A7L6WPY4"/>
<keyword evidence="2" id="KW-0614">Plasmid</keyword>
<gene>
    <name evidence="2" type="ORF">HRE60_10735</name>
</gene>
<dbReference type="RefSeq" id="WP_181671477.1">
    <property type="nucleotide sequence ID" value="NZ_CP054155.1"/>
</dbReference>
<feature type="transmembrane region" description="Helical" evidence="1">
    <location>
        <begin position="21"/>
        <end position="44"/>
    </location>
</feature>
<protein>
    <submittedName>
        <fullName evidence="2">Uncharacterized protein</fullName>
    </submittedName>
</protein>
<dbReference type="EMBL" id="CP054155">
    <property type="protein sequence ID" value="QMI52152.1"/>
    <property type="molecule type" value="Genomic_DNA"/>
</dbReference>
<accession>A0A7L6WPY4</accession>
<geneLocation type="plasmid" evidence="2 3">
    <name>pIKMIN-B502</name>
</geneLocation>
<evidence type="ECO:0000313" key="2">
    <source>
        <dbReference type="EMBL" id="QMI52152.1"/>
    </source>
</evidence>
<organism evidence="2 3">
    <name type="scientific">Streptococcus salivarius</name>
    <dbReference type="NCBI Taxonomy" id="1304"/>
    <lineage>
        <taxon>Bacteria</taxon>
        <taxon>Bacillati</taxon>
        <taxon>Bacillota</taxon>
        <taxon>Bacilli</taxon>
        <taxon>Lactobacillales</taxon>
        <taxon>Streptococcaceae</taxon>
        <taxon>Streptococcus</taxon>
    </lineage>
</organism>
<keyword evidence="1" id="KW-1133">Transmembrane helix</keyword>
<keyword evidence="1" id="KW-0472">Membrane</keyword>
<proteinExistence type="predicted"/>
<keyword evidence="1" id="KW-0812">Transmembrane</keyword>
<reference evidence="2 3" key="1">
    <citation type="journal article" date="2020" name="Microbiol. Resour. Announc.">
        <title>Complete Genome Sequence of Streptococcus salivarius DB-B5, a Novel Probiotic Candidate Isolated from the Supragingival Plaque of a Healthy Female Subject.</title>
        <authorList>
            <person name="Fields F.R."/>
            <person name="Li X."/>
            <person name="Navarre W.W."/>
            <person name="Naito M."/>
        </authorList>
    </citation>
    <scope>NUCLEOTIDE SEQUENCE [LARGE SCALE GENOMIC DNA]</scope>
    <source>
        <strain evidence="2 3">DB-B5</strain>
        <plasmid evidence="2 3">pIKMIN-B502</plasmid>
    </source>
</reference>
<dbReference type="Proteomes" id="UP000516705">
    <property type="component" value="Plasmid pIKMIN-B502"/>
</dbReference>
<evidence type="ECO:0000256" key="1">
    <source>
        <dbReference type="SAM" id="Phobius"/>
    </source>
</evidence>
<name>A0A7L6WPY4_STRSL</name>
<sequence length="266" mass="29427">MKNYLNKLNTKWKQTNKQRFFIFKVAPFALYSLIMIAIGSAFFAGSTGGKKTAVIDTDIESAVSLPVQIKDLQSNQLILTKNQLEAVESDGGDADSDQAKQWLTHLNENNKLDKFFGDYLALDYKSKLETQYAGLTGNLAKDDYLTSSDDKKKTGSSSNGNTETTVEGNIYKFLSGNSWAKERKSQTAKAGVVVSSLLTGSDYDNRFYMSIVPATNEKREFSNLVFFVQINSSGQIIDVAYAGALSNEDLPKVYEDMAGIFNKVDN</sequence>